<sequence length="357" mass="36845">MGGEKLAVVGAGVIGLSVAWRAASRGWSVTVHDPDPARGTSSVAVGMLAPLTEGWHGAEGPLALGAESLLRWPSYAEQLSVDAGESAGLRTEGTLVVAVDSADSGALRELAGRLTERGRAVETLTGREVWRREPALAQGIRSALDVPGDLAVDNRQLLSALRQACSRAGVEFSQERVEDLSALKADQVVLAAGLASAALHPLAAMRPLKGEILRARVRPGALPPPGRTVRGLVHGRHVYLVPRDDGLVIGATQYEADHDLSVTLAGVRDLIADAEAVLPGIAEYALGPAEAGLRPATEDDLPLIGRVDDRTTIATGHGRNGLLLAPLTADAVLAELAGAPLPEVAIAAPGRNGRGPA</sequence>
<dbReference type="SUPFAM" id="SSF51905">
    <property type="entry name" value="FAD/NAD(P)-binding domain"/>
    <property type="match status" value="1"/>
</dbReference>
<dbReference type="InterPro" id="IPR006076">
    <property type="entry name" value="FAD-dep_OxRdtase"/>
</dbReference>
<comment type="pathway">
    <text evidence="1">Cofactor biosynthesis; thiamine diphosphate biosynthesis.</text>
</comment>
<keyword evidence="2" id="KW-0784">Thiamine biosynthesis</keyword>
<reference evidence="7 8" key="1">
    <citation type="journal article" date="2019" name="Int. J. Syst. Evol. Microbiol.">
        <title>The Global Catalogue of Microorganisms (GCM) 10K type strain sequencing project: providing services to taxonomists for standard genome sequencing and annotation.</title>
        <authorList>
            <consortium name="The Broad Institute Genomics Platform"/>
            <consortium name="The Broad Institute Genome Sequencing Center for Infectious Disease"/>
            <person name="Wu L."/>
            <person name="Ma J."/>
        </authorList>
    </citation>
    <scope>NUCLEOTIDE SEQUENCE [LARGE SCALE GENOMIC DNA]</scope>
    <source>
        <strain evidence="7 8">JCM 9383</strain>
    </source>
</reference>
<keyword evidence="3" id="KW-0560">Oxidoreductase</keyword>
<keyword evidence="8" id="KW-1185">Reference proteome</keyword>
<evidence type="ECO:0000313" key="8">
    <source>
        <dbReference type="Proteomes" id="UP001500979"/>
    </source>
</evidence>
<dbReference type="EC" id="1.4.3.19" evidence="5"/>
<evidence type="ECO:0000256" key="2">
    <source>
        <dbReference type="ARBA" id="ARBA00022977"/>
    </source>
</evidence>
<gene>
    <name evidence="7" type="primary">thiO_1</name>
    <name evidence="7" type="ORF">GCM10010470_01320</name>
</gene>
<dbReference type="PANTHER" id="PTHR13847:SF289">
    <property type="entry name" value="GLYCINE OXIDASE"/>
    <property type="match status" value="1"/>
</dbReference>
<evidence type="ECO:0000256" key="5">
    <source>
        <dbReference type="ARBA" id="ARBA00050018"/>
    </source>
</evidence>
<feature type="domain" description="FAD dependent oxidoreductase" evidence="6">
    <location>
        <begin position="6"/>
        <end position="332"/>
    </location>
</feature>
<proteinExistence type="predicted"/>
<evidence type="ECO:0000259" key="6">
    <source>
        <dbReference type="Pfam" id="PF01266"/>
    </source>
</evidence>
<dbReference type="Gene3D" id="3.50.50.60">
    <property type="entry name" value="FAD/NAD(P)-binding domain"/>
    <property type="match status" value="1"/>
</dbReference>
<dbReference type="RefSeq" id="WP_344677319.1">
    <property type="nucleotide sequence ID" value="NZ_BAAAUX010000001.1"/>
</dbReference>
<comment type="catalytic activity">
    <reaction evidence="4">
        <text>glycine + O2 + H2O = glyoxylate + H2O2 + NH4(+)</text>
        <dbReference type="Rhea" id="RHEA:11532"/>
        <dbReference type="ChEBI" id="CHEBI:15377"/>
        <dbReference type="ChEBI" id="CHEBI:15379"/>
        <dbReference type="ChEBI" id="CHEBI:16240"/>
        <dbReference type="ChEBI" id="CHEBI:28938"/>
        <dbReference type="ChEBI" id="CHEBI:36655"/>
        <dbReference type="ChEBI" id="CHEBI:57305"/>
        <dbReference type="EC" id="1.4.3.19"/>
    </reaction>
</comment>
<accession>A0ABN3V012</accession>
<evidence type="ECO:0000313" key="7">
    <source>
        <dbReference type="EMBL" id="GAA2773375.1"/>
    </source>
</evidence>
<dbReference type="NCBIfam" id="TIGR02352">
    <property type="entry name" value="thiamin_ThiO"/>
    <property type="match status" value="1"/>
</dbReference>
<dbReference type="InterPro" id="IPR036188">
    <property type="entry name" value="FAD/NAD-bd_sf"/>
</dbReference>
<dbReference type="InterPro" id="IPR012727">
    <property type="entry name" value="Gly_oxidase_ThiO"/>
</dbReference>
<dbReference type="Gene3D" id="3.30.9.10">
    <property type="entry name" value="D-Amino Acid Oxidase, subunit A, domain 2"/>
    <property type="match status" value="1"/>
</dbReference>
<evidence type="ECO:0000256" key="4">
    <source>
        <dbReference type="ARBA" id="ARBA00049872"/>
    </source>
</evidence>
<evidence type="ECO:0000256" key="3">
    <source>
        <dbReference type="ARBA" id="ARBA00023002"/>
    </source>
</evidence>
<dbReference type="EMBL" id="BAAAUX010000001">
    <property type="protein sequence ID" value="GAA2773375.1"/>
    <property type="molecule type" value="Genomic_DNA"/>
</dbReference>
<evidence type="ECO:0000256" key="1">
    <source>
        <dbReference type="ARBA" id="ARBA00004948"/>
    </source>
</evidence>
<comment type="caution">
    <text evidence="7">The sequence shown here is derived from an EMBL/GenBank/DDBJ whole genome shotgun (WGS) entry which is preliminary data.</text>
</comment>
<protein>
    <recommendedName>
        <fullName evidence="5">glycine oxidase</fullName>
        <ecNumber evidence="5">1.4.3.19</ecNumber>
    </recommendedName>
</protein>
<dbReference type="PANTHER" id="PTHR13847">
    <property type="entry name" value="SARCOSINE DEHYDROGENASE-RELATED"/>
    <property type="match status" value="1"/>
</dbReference>
<dbReference type="Pfam" id="PF01266">
    <property type="entry name" value="DAO"/>
    <property type="match status" value="1"/>
</dbReference>
<dbReference type="Proteomes" id="UP001500979">
    <property type="component" value="Unassembled WGS sequence"/>
</dbReference>
<organism evidence="7 8">
    <name type="scientific">Saccharopolyspora taberi</name>
    <dbReference type="NCBI Taxonomy" id="60895"/>
    <lineage>
        <taxon>Bacteria</taxon>
        <taxon>Bacillati</taxon>
        <taxon>Actinomycetota</taxon>
        <taxon>Actinomycetes</taxon>
        <taxon>Pseudonocardiales</taxon>
        <taxon>Pseudonocardiaceae</taxon>
        <taxon>Saccharopolyspora</taxon>
    </lineage>
</organism>
<dbReference type="SUPFAM" id="SSF54373">
    <property type="entry name" value="FAD-linked reductases, C-terminal domain"/>
    <property type="match status" value="1"/>
</dbReference>
<name>A0ABN3V012_9PSEU</name>